<protein>
    <submittedName>
        <fullName evidence="1">Uncharacterized protein</fullName>
    </submittedName>
</protein>
<dbReference type="OrthoDB" id="9801392at2"/>
<organism evidence="1 2">
    <name type="scientific">Paenibacillus donghaensis</name>
    <dbReference type="NCBI Taxonomy" id="414771"/>
    <lineage>
        <taxon>Bacteria</taxon>
        <taxon>Bacillati</taxon>
        <taxon>Bacillota</taxon>
        <taxon>Bacilli</taxon>
        <taxon>Bacillales</taxon>
        <taxon>Paenibacillaceae</taxon>
        <taxon>Paenibacillus</taxon>
    </lineage>
</organism>
<dbReference type="Proteomes" id="UP000249890">
    <property type="component" value="Chromosome"/>
</dbReference>
<dbReference type="AlphaFoldDB" id="A0A2Z2K4Y1"/>
<gene>
    <name evidence="1" type="ORF">B9T62_00625</name>
</gene>
<sequence length="186" mass="21943">MSKPQLPLPELKEYLKGTPQPELISIIMDCYKLNDDVKKYFQLKLRPEEALNQLFEEAKRKIAHEFYPERGMPKMRLAQAKKAITEFSKLTDDFSKQIDLMLFYVEQGVQFTTDYGDIDERFYNSMESVYSQLIGKLIDYDDIELYQVFQKRLKAAVDNTYNYGWGFHDGLISEYGEILDHYGEVE</sequence>
<evidence type="ECO:0000313" key="1">
    <source>
        <dbReference type="EMBL" id="ASA19484.1"/>
    </source>
</evidence>
<dbReference type="Pfam" id="PF19652">
    <property type="entry name" value="DUF6155"/>
    <property type="match status" value="1"/>
</dbReference>
<accession>A0A2Z2K4Y1</accession>
<dbReference type="KEGG" id="pdh:B9T62_00625"/>
<reference evidence="1 2" key="1">
    <citation type="submission" date="2017-06" db="EMBL/GenBank/DDBJ databases">
        <title>Complete genome sequence of Paenibacillus donghaensis KCTC 13049T isolated from East Sea sediment, South Korea.</title>
        <authorList>
            <person name="Jung B.K."/>
            <person name="Hong S.-J."/>
            <person name="Shin J.-H."/>
        </authorList>
    </citation>
    <scope>NUCLEOTIDE SEQUENCE [LARGE SCALE GENOMIC DNA]</scope>
    <source>
        <strain evidence="1 2">KCTC 13049</strain>
    </source>
</reference>
<dbReference type="InterPro" id="IPR046153">
    <property type="entry name" value="DUF6155"/>
</dbReference>
<name>A0A2Z2K4Y1_9BACL</name>
<dbReference type="RefSeq" id="WP_087913508.1">
    <property type="nucleotide sequence ID" value="NZ_CP021780.1"/>
</dbReference>
<evidence type="ECO:0000313" key="2">
    <source>
        <dbReference type="Proteomes" id="UP000249890"/>
    </source>
</evidence>
<dbReference type="EMBL" id="CP021780">
    <property type="protein sequence ID" value="ASA19484.1"/>
    <property type="molecule type" value="Genomic_DNA"/>
</dbReference>
<proteinExistence type="predicted"/>
<keyword evidence="2" id="KW-1185">Reference proteome</keyword>